<reference evidence="1 2" key="1">
    <citation type="submission" date="2018-09" db="EMBL/GenBank/DDBJ databases">
        <title>Genomic Encyclopedia of Type Strains, Phase III (KMG-III): the genomes of soil and plant-associated and newly described type strains.</title>
        <authorList>
            <person name="Whitman W."/>
        </authorList>
    </citation>
    <scope>NUCLEOTIDE SEQUENCE [LARGE SCALE GENOMIC DNA]</scope>
    <source>
        <strain evidence="1 2">CECT 7938</strain>
    </source>
</reference>
<dbReference type="OrthoDB" id="794804at2"/>
<evidence type="ECO:0000313" key="1">
    <source>
        <dbReference type="EMBL" id="RKE55352.1"/>
    </source>
</evidence>
<comment type="caution">
    <text evidence="1">The sequence shown here is derived from an EMBL/GenBank/DDBJ whole genome shotgun (WGS) entry which is preliminary data.</text>
</comment>
<dbReference type="EMBL" id="RAPY01000001">
    <property type="protein sequence ID" value="RKE55352.1"/>
    <property type="molecule type" value="Genomic_DNA"/>
</dbReference>
<protein>
    <submittedName>
        <fullName evidence="1">Uncharacterized protein</fullName>
    </submittedName>
</protein>
<dbReference type="AlphaFoldDB" id="A0A420BF71"/>
<name>A0A420BF71_SPHD1</name>
<gene>
    <name evidence="1" type="ORF">DFQ12_0183</name>
</gene>
<proteinExistence type="predicted"/>
<keyword evidence="2" id="KW-1185">Reference proteome</keyword>
<accession>A0A420BF71</accession>
<organism evidence="1 2">
    <name type="scientific">Sphingobacterium detergens</name>
    <dbReference type="NCBI Taxonomy" id="1145106"/>
    <lineage>
        <taxon>Bacteria</taxon>
        <taxon>Pseudomonadati</taxon>
        <taxon>Bacteroidota</taxon>
        <taxon>Sphingobacteriia</taxon>
        <taxon>Sphingobacteriales</taxon>
        <taxon>Sphingobacteriaceae</taxon>
        <taxon>Sphingobacterium</taxon>
    </lineage>
</organism>
<dbReference type="RefSeq" id="WP_120257144.1">
    <property type="nucleotide sequence ID" value="NZ_RAPY01000001.1"/>
</dbReference>
<evidence type="ECO:0000313" key="2">
    <source>
        <dbReference type="Proteomes" id="UP000286246"/>
    </source>
</evidence>
<dbReference type="Proteomes" id="UP000286246">
    <property type="component" value="Unassembled WGS sequence"/>
</dbReference>
<sequence length="318" mass="36883">MEKITLKDIKHQLAGCKVSHFLTCASFEDRSSSLVKVMLGQEIDDIGIFATIDFAKEIEESRNHMCHLLQDYKVQKIDLKISDPVFSFINIVNYCVNIFVNEPVFLVLDISTFTHEHLLILFRVIRDYKRESDTVFVSYTSVQEYSYNITEHTDKWLTKGVKELRSIIGFPGYFDPTRRNHLIILVGFEVERVIKLIESFEFEMVTLIIGSSDNPMSINNQIINEHRYDQILTMYSHAKKMEVSLTNPQEVKTTILNYIKDFDDYNTVIAPMNNKISTLGVGYAAMENTDIQLFYMQANIYNTEGYSKSEDCFYLGKL</sequence>